<dbReference type="Proteomes" id="UP001501442">
    <property type="component" value="Unassembled WGS sequence"/>
</dbReference>
<dbReference type="EMBL" id="BAABHK010000002">
    <property type="protein sequence ID" value="GAA4622277.1"/>
    <property type="molecule type" value="Genomic_DNA"/>
</dbReference>
<keyword evidence="2" id="KW-1185">Reference proteome</keyword>
<comment type="caution">
    <text evidence="1">The sequence shown here is derived from an EMBL/GenBank/DDBJ whole genome shotgun (WGS) entry which is preliminary data.</text>
</comment>
<name>A0ABP8U2W4_9ACTN</name>
<evidence type="ECO:0000313" key="2">
    <source>
        <dbReference type="Proteomes" id="UP001501442"/>
    </source>
</evidence>
<dbReference type="RefSeq" id="WP_345429802.1">
    <property type="nucleotide sequence ID" value="NZ_BAABHK010000002.1"/>
</dbReference>
<sequence>MGSAGSGRRSRLDAEALPRLASLNRRWSAPADEDTCVYGLRALVAGLLPGRGGQSADGGEEGPR</sequence>
<evidence type="ECO:0000313" key="1">
    <source>
        <dbReference type="EMBL" id="GAA4622277.1"/>
    </source>
</evidence>
<accession>A0ABP8U2W4</accession>
<protein>
    <submittedName>
        <fullName evidence="1">Uncharacterized protein</fullName>
    </submittedName>
</protein>
<gene>
    <name evidence="1" type="ORF">GCM10023196_013810</name>
</gene>
<proteinExistence type="predicted"/>
<reference evidence="2" key="1">
    <citation type="journal article" date="2019" name="Int. J. Syst. Evol. Microbiol.">
        <title>The Global Catalogue of Microorganisms (GCM) 10K type strain sequencing project: providing services to taxonomists for standard genome sequencing and annotation.</title>
        <authorList>
            <consortium name="The Broad Institute Genomics Platform"/>
            <consortium name="The Broad Institute Genome Sequencing Center for Infectious Disease"/>
            <person name="Wu L."/>
            <person name="Ma J."/>
        </authorList>
    </citation>
    <scope>NUCLEOTIDE SEQUENCE [LARGE SCALE GENOMIC DNA]</scope>
    <source>
        <strain evidence="2">JCM 17939</strain>
    </source>
</reference>
<organism evidence="1 2">
    <name type="scientific">Actinoallomurus vinaceus</name>
    <dbReference type="NCBI Taxonomy" id="1080074"/>
    <lineage>
        <taxon>Bacteria</taxon>
        <taxon>Bacillati</taxon>
        <taxon>Actinomycetota</taxon>
        <taxon>Actinomycetes</taxon>
        <taxon>Streptosporangiales</taxon>
        <taxon>Thermomonosporaceae</taxon>
        <taxon>Actinoallomurus</taxon>
    </lineage>
</organism>